<dbReference type="GO" id="GO:0005886">
    <property type="term" value="C:plasma membrane"/>
    <property type="evidence" value="ECO:0007669"/>
    <property type="project" value="UniProtKB-SubCell"/>
</dbReference>
<evidence type="ECO:0000256" key="8">
    <source>
        <dbReference type="SAM" id="Phobius"/>
    </source>
</evidence>
<dbReference type="CDD" id="cd18575">
    <property type="entry name" value="ABC_6TM_bac_exporter_ABCB8_10_like"/>
    <property type="match status" value="1"/>
</dbReference>
<dbReference type="OrthoDB" id="5288404at2"/>
<dbReference type="Gene3D" id="1.20.1560.10">
    <property type="entry name" value="ABC transporter type 1, transmembrane domain"/>
    <property type="match status" value="1"/>
</dbReference>
<feature type="transmembrane region" description="Helical" evidence="8">
    <location>
        <begin position="180"/>
        <end position="197"/>
    </location>
</feature>
<evidence type="ECO:0000256" key="3">
    <source>
        <dbReference type="ARBA" id="ARBA00022741"/>
    </source>
</evidence>
<dbReference type="FunFam" id="3.40.50.300:FF:000218">
    <property type="entry name" value="Multidrug ABC transporter ATP-binding protein"/>
    <property type="match status" value="1"/>
</dbReference>
<keyword evidence="6 8" id="KW-0472">Membrane</keyword>
<evidence type="ECO:0000256" key="6">
    <source>
        <dbReference type="ARBA" id="ARBA00023136"/>
    </source>
</evidence>
<keyword evidence="5 8" id="KW-1133">Transmembrane helix</keyword>
<dbReference type="InterPro" id="IPR027417">
    <property type="entry name" value="P-loop_NTPase"/>
</dbReference>
<feature type="transmembrane region" description="Helical" evidence="8">
    <location>
        <begin position="300"/>
        <end position="319"/>
    </location>
</feature>
<dbReference type="PROSITE" id="PS00211">
    <property type="entry name" value="ABC_TRANSPORTER_1"/>
    <property type="match status" value="1"/>
</dbReference>
<reference evidence="11 12" key="1">
    <citation type="submission" date="2017-07" db="EMBL/GenBank/DDBJ databases">
        <title>Elstera cyanobacteriorum sp. nov., a novel bacterium isolated from cyanobacterial aggregates in a eutrophic lake.</title>
        <authorList>
            <person name="Cai H."/>
        </authorList>
    </citation>
    <scope>NUCLEOTIDE SEQUENCE [LARGE SCALE GENOMIC DNA]</scope>
    <source>
        <strain evidence="11 12">TH019</strain>
    </source>
</reference>
<dbReference type="SUPFAM" id="SSF90123">
    <property type="entry name" value="ABC transporter transmembrane region"/>
    <property type="match status" value="1"/>
</dbReference>
<evidence type="ECO:0000313" key="12">
    <source>
        <dbReference type="Proteomes" id="UP000216361"/>
    </source>
</evidence>
<keyword evidence="3" id="KW-0547">Nucleotide-binding</keyword>
<evidence type="ECO:0000256" key="7">
    <source>
        <dbReference type="ARBA" id="ARBA00024725"/>
    </source>
</evidence>
<dbReference type="InterPro" id="IPR003439">
    <property type="entry name" value="ABC_transporter-like_ATP-bd"/>
</dbReference>
<keyword evidence="12" id="KW-1185">Reference proteome</keyword>
<dbReference type="Pfam" id="PF00005">
    <property type="entry name" value="ABC_tran"/>
    <property type="match status" value="1"/>
</dbReference>
<evidence type="ECO:0000256" key="2">
    <source>
        <dbReference type="ARBA" id="ARBA00022692"/>
    </source>
</evidence>
<dbReference type="InterPro" id="IPR036640">
    <property type="entry name" value="ABC1_TM_sf"/>
</dbReference>
<dbReference type="PANTHER" id="PTHR43394:SF1">
    <property type="entry name" value="ATP-BINDING CASSETTE SUB-FAMILY B MEMBER 10, MITOCHONDRIAL"/>
    <property type="match status" value="1"/>
</dbReference>
<evidence type="ECO:0000259" key="10">
    <source>
        <dbReference type="PROSITE" id="PS50929"/>
    </source>
</evidence>
<accession>A0A255XX17</accession>
<dbReference type="InterPro" id="IPR039421">
    <property type="entry name" value="Type_1_exporter"/>
</dbReference>
<dbReference type="InterPro" id="IPR011918">
    <property type="entry name" value="ABC_MsbA_ATP-bd"/>
</dbReference>
<evidence type="ECO:0000256" key="5">
    <source>
        <dbReference type="ARBA" id="ARBA00022989"/>
    </source>
</evidence>
<proteinExistence type="predicted"/>
<dbReference type="InterPro" id="IPR011527">
    <property type="entry name" value="ABC1_TM_dom"/>
</dbReference>
<sequence>MRQPRSFPAASNDERARSRSLRSLGFLLTYLKPYRSQMVGAGLALIVAASTVLALGSGLRHLVDQGFVSGNAGLLDQAVLVLMAVVALLAGATFARFYLVSWLGERVVADIRRDVFARALRLDATFYDTARTAEIQSRLTTDTAIIEGVVGSSFSIALRNFLLFIGGSVMLLITSAKLTGLVFLVVPLVVVPIIVIGRRVRALSRVAQDEVAAVGVQISEALQGVRTVQAFTHEAMEQRQFEGRIQTAFNAARQRIKARAWLTAIVILLVFGAISIILWIGGRDVLTGALSPGDLSAFVFYAAVVAGAVGAISEVIGDLQRAAGASERLIELATIVPAIQAPAQPVSLGQPVRGAVRFDGVSFRYPTRPDRVALDAVSFAVAPGERVALVGPSGAGKTTVFQLLLRFYDPASGTICFDDQPLTAVDPADLRGAMAIVAQEPVIFAGTVAENIRYGRPDASDGDLRAAAEAAFALEFIEKLPQGFDTPLGERGMRLSGGQRQRLAIARAILRQPALLLLDEATSALDAESERAVQQALDGLMQGRTTLVIAHRLATIVGCDRILVMDQGRIVESGTHDALVAQGGLYAHLAALQFGAGDSA</sequence>
<dbReference type="InterPro" id="IPR017871">
    <property type="entry name" value="ABC_transporter-like_CS"/>
</dbReference>
<evidence type="ECO:0000259" key="9">
    <source>
        <dbReference type="PROSITE" id="PS50893"/>
    </source>
</evidence>
<feature type="transmembrane region" description="Helical" evidence="8">
    <location>
        <begin position="260"/>
        <end position="280"/>
    </location>
</feature>
<comment type="subcellular location">
    <subcellularLocation>
        <location evidence="1">Cell membrane</location>
        <topology evidence="1">Multi-pass membrane protein</topology>
    </subcellularLocation>
</comment>
<dbReference type="PROSITE" id="PS50893">
    <property type="entry name" value="ABC_TRANSPORTER_2"/>
    <property type="match status" value="1"/>
</dbReference>
<dbReference type="Proteomes" id="UP000216361">
    <property type="component" value="Unassembled WGS sequence"/>
</dbReference>
<dbReference type="SMART" id="SM00382">
    <property type="entry name" value="AAA"/>
    <property type="match status" value="1"/>
</dbReference>
<feature type="transmembrane region" description="Helical" evidence="8">
    <location>
        <begin position="38"/>
        <end position="59"/>
    </location>
</feature>
<dbReference type="EMBL" id="NOXS01000022">
    <property type="protein sequence ID" value="OYQ21441.1"/>
    <property type="molecule type" value="Genomic_DNA"/>
</dbReference>
<organism evidence="11 12">
    <name type="scientific">Elstera cyanobacteriorum</name>
    <dbReference type="NCBI Taxonomy" id="2022747"/>
    <lineage>
        <taxon>Bacteria</taxon>
        <taxon>Pseudomonadati</taxon>
        <taxon>Pseudomonadota</taxon>
        <taxon>Alphaproteobacteria</taxon>
        <taxon>Rhodospirillales</taxon>
        <taxon>Rhodospirillaceae</taxon>
        <taxon>Elstera</taxon>
    </lineage>
</organism>
<dbReference type="GO" id="GO:0090374">
    <property type="term" value="P:oligopeptide export from mitochondrion"/>
    <property type="evidence" value="ECO:0007669"/>
    <property type="project" value="TreeGrafter"/>
</dbReference>
<dbReference type="PROSITE" id="PS50929">
    <property type="entry name" value="ABC_TM1F"/>
    <property type="match status" value="1"/>
</dbReference>
<dbReference type="GO" id="GO:0005524">
    <property type="term" value="F:ATP binding"/>
    <property type="evidence" value="ECO:0007669"/>
    <property type="project" value="UniProtKB-KW"/>
</dbReference>
<dbReference type="PANTHER" id="PTHR43394">
    <property type="entry name" value="ATP-DEPENDENT PERMEASE MDL1, MITOCHONDRIAL"/>
    <property type="match status" value="1"/>
</dbReference>
<feature type="transmembrane region" description="Helical" evidence="8">
    <location>
        <begin position="79"/>
        <end position="103"/>
    </location>
</feature>
<evidence type="ECO:0000313" key="11">
    <source>
        <dbReference type="EMBL" id="OYQ21441.1"/>
    </source>
</evidence>
<gene>
    <name evidence="11" type="ORF">CHR90_02090</name>
</gene>
<dbReference type="GO" id="GO:0016887">
    <property type="term" value="F:ATP hydrolysis activity"/>
    <property type="evidence" value="ECO:0007669"/>
    <property type="project" value="InterPro"/>
</dbReference>
<feature type="domain" description="ABC transporter" evidence="9">
    <location>
        <begin position="356"/>
        <end position="592"/>
    </location>
</feature>
<keyword evidence="2 8" id="KW-0812">Transmembrane</keyword>
<dbReference type="RefSeq" id="WP_094407244.1">
    <property type="nucleotide sequence ID" value="NZ_BMJZ01000007.1"/>
</dbReference>
<dbReference type="Pfam" id="PF00664">
    <property type="entry name" value="ABC_membrane"/>
    <property type="match status" value="1"/>
</dbReference>
<comment type="caution">
    <text evidence="11">The sequence shown here is derived from an EMBL/GenBank/DDBJ whole genome shotgun (WGS) entry which is preliminary data.</text>
</comment>
<dbReference type="NCBIfam" id="TIGR02204">
    <property type="entry name" value="MsbA_rel"/>
    <property type="match status" value="1"/>
</dbReference>
<dbReference type="Gene3D" id="3.40.50.300">
    <property type="entry name" value="P-loop containing nucleotide triphosphate hydrolases"/>
    <property type="match status" value="1"/>
</dbReference>
<dbReference type="GO" id="GO:0015421">
    <property type="term" value="F:ABC-type oligopeptide transporter activity"/>
    <property type="evidence" value="ECO:0007669"/>
    <property type="project" value="TreeGrafter"/>
</dbReference>
<dbReference type="AlphaFoldDB" id="A0A255XX17"/>
<protein>
    <submittedName>
        <fullName evidence="11">ABC transporter</fullName>
    </submittedName>
</protein>
<keyword evidence="4" id="KW-0067">ATP-binding</keyword>
<evidence type="ECO:0000256" key="1">
    <source>
        <dbReference type="ARBA" id="ARBA00004651"/>
    </source>
</evidence>
<feature type="domain" description="ABC transmembrane type-1" evidence="10">
    <location>
        <begin position="39"/>
        <end position="321"/>
    </location>
</feature>
<comment type="function">
    <text evidence="7">Part of an ABC transporter complex. Transmembrane domains (TMD) form a pore in the inner membrane and the ATP-binding domain (NBD) is responsible for energy generation.</text>
</comment>
<dbReference type="InterPro" id="IPR003593">
    <property type="entry name" value="AAA+_ATPase"/>
</dbReference>
<dbReference type="SUPFAM" id="SSF52540">
    <property type="entry name" value="P-loop containing nucleoside triphosphate hydrolases"/>
    <property type="match status" value="1"/>
</dbReference>
<name>A0A255XX17_9PROT</name>
<evidence type="ECO:0000256" key="4">
    <source>
        <dbReference type="ARBA" id="ARBA00022840"/>
    </source>
</evidence>
<feature type="transmembrane region" description="Helical" evidence="8">
    <location>
        <begin position="156"/>
        <end position="174"/>
    </location>
</feature>